<dbReference type="InterPro" id="IPR050277">
    <property type="entry name" value="Sodium:Solute_Symporter"/>
</dbReference>
<dbReference type="Pfam" id="PF00474">
    <property type="entry name" value="SSF"/>
    <property type="match status" value="1"/>
</dbReference>
<feature type="transmembrane region" description="Helical" evidence="14">
    <location>
        <begin position="407"/>
        <end position="426"/>
    </location>
</feature>
<dbReference type="InterPro" id="IPR038377">
    <property type="entry name" value="Na/Glc_symporter_sf"/>
</dbReference>
<evidence type="ECO:0000313" key="15">
    <source>
        <dbReference type="EMBL" id="MBD7909262.1"/>
    </source>
</evidence>
<keyword evidence="3" id="KW-0813">Transport</keyword>
<keyword evidence="16" id="KW-1185">Reference proteome</keyword>
<keyword evidence="4" id="KW-1003">Cell membrane</keyword>
<gene>
    <name evidence="15" type="ORF">H9659_13075</name>
</gene>
<feature type="transmembrane region" description="Helical" evidence="14">
    <location>
        <begin position="236"/>
        <end position="259"/>
    </location>
</feature>
<feature type="transmembrane region" description="Helical" evidence="14">
    <location>
        <begin position="383"/>
        <end position="401"/>
    </location>
</feature>
<evidence type="ECO:0000256" key="8">
    <source>
        <dbReference type="ARBA" id="ARBA00023053"/>
    </source>
</evidence>
<name>A0ABR8PM80_9BACL</name>
<reference evidence="15 16" key="1">
    <citation type="submission" date="2020-08" db="EMBL/GenBank/DDBJ databases">
        <title>A Genomic Blueprint of the Chicken Gut Microbiome.</title>
        <authorList>
            <person name="Gilroy R."/>
            <person name="Ravi A."/>
            <person name="Getino M."/>
            <person name="Pursley I."/>
            <person name="Horton D.L."/>
            <person name="Alikhan N.-F."/>
            <person name="Baker D."/>
            <person name="Gharbi K."/>
            <person name="Hall N."/>
            <person name="Watson M."/>
            <person name="Adriaenssens E.M."/>
            <person name="Foster-Nyarko E."/>
            <person name="Jarju S."/>
            <person name="Secka A."/>
            <person name="Antonio M."/>
            <person name="Oren A."/>
            <person name="Chaudhuri R."/>
            <person name="La Ragione R.M."/>
            <person name="Hildebrand F."/>
            <person name="Pallen M.J."/>
        </authorList>
    </citation>
    <scope>NUCLEOTIDE SEQUENCE [LARGE SCALE GENOMIC DNA]</scope>
    <source>
        <strain evidence="15 16">Sa3CUA8</strain>
    </source>
</reference>
<keyword evidence="8" id="KW-0915">Sodium</keyword>
<feature type="transmembrane region" description="Helical" evidence="14">
    <location>
        <begin position="48"/>
        <end position="67"/>
    </location>
</feature>
<comment type="similarity">
    <text evidence="2 13">Belongs to the sodium:solute symporter (SSF) (TC 2.A.21) family.</text>
</comment>
<organism evidence="15 16">
    <name type="scientific">Sporosarcina gallistercoris</name>
    <dbReference type="NCBI Taxonomy" id="2762245"/>
    <lineage>
        <taxon>Bacteria</taxon>
        <taxon>Bacillati</taxon>
        <taxon>Bacillota</taxon>
        <taxon>Bacilli</taxon>
        <taxon>Bacillales</taxon>
        <taxon>Caryophanaceae</taxon>
        <taxon>Sporosarcina</taxon>
    </lineage>
</organism>
<dbReference type="EMBL" id="JACSQY010000011">
    <property type="protein sequence ID" value="MBD7909262.1"/>
    <property type="molecule type" value="Genomic_DNA"/>
</dbReference>
<evidence type="ECO:0000256" key="1">
    <source>
        <dbReference type="ARBA" id="ARBA00004651"/>
    </source>
</evidence>
<keyword evidence="11" id="KW-0739">Sodium transport</keyword>
<dbReference type="RefSeq" id="WP_191691285.1">
    <property type="nucleotide sequence ID" value="NZ_JACSQY010000011.1"/>
</dbReference>
<keyword evidence="7 14" id="KW-1133">Transmembrane helix</keyword>
<accession>A0ABR8PM80</accession>
<evidence type="ECO:0000256" key="12">
    <source>
        <dbReference type="ARBA" id="ARBA00033708"/>
    </source>
</evidence>
<feature type="transmembrane region" description="Helical" evidence="14">
    <location>
        <begin position="356"/>
        <end position="376"/>
    </location>
</feature>
<protein>
    <recommendedName>
        <fullName evidence="17">Na+/proline symporter</fullName>
    </recommendedName>
</protein>
<evidence type="ECO:0000256" key="13">
    <source>
        <dbReference type="RuleBase" id="RU362091"/>
    </source>
</evidence>
<dbReference type="Proteomes" id="UP000659496">
    <property type="component" value="Unassembled WGS sequence"/>
</dbReference>
<comment type="subcellular location">
    <subcellularLocation>
        <location evidence="1">Cell membrane</location>
        <topology evidence="1">Multi-pass membrane protein</topology>
    </subcellularLocation>
</comment>
<feature type="transmembrane region" description="Helical" evidence="14">
    <location>
        <begin position="156"/>
        <end position="173"/>
    </location>
</feature>
<keyword evidence="10 14" id="KW-0472">Membrane</keyword>
<keyword evidence="5 14" id="KW-0812">Transmembrane</keyword>
<evidence type="ECO:0000256" key="2">
    <source>
        <dbReference type="ARBA" id="ARBA00006434"/>
    </source>
</evidence>
<dbReference type="PANTHER" id="PTHR48086">
    <property type="entry name" value="SODIUM/PROLINE SYMPORTER-RELATED"/>
    <property type="match status" value="1"/>
</dbReference>
<evidence type="ECO:0008006" key="17">
    <source>
        <dbReference type="Google" id="ProtNLM"/>
    </source>
</evidence>
<evidence type="ECO:0000313" key="16">
    <source>
        <dbReference type="Proteomes" id="UP000659496"/>
    </source>
</evidence>
<feature type="transmembrane region" description="Helical" evidence="14">
    <location>
        <begin position="92"/>
        <end position="118"/>
    </location>
</feature>
<dbReference type="InterPro" id="IPR001734">
    <property type="entry name" value="Na/solute_symporter"/>
</dbReference>
<feature type="transmembrane region" description="Helical" evidence="14">
    <location>
        <begin position="331"/>
        <end position="350"/>
    </location>
</feature>
<keyword evidence="9" id="KW-0406">Ion transport</keyword>
<evidence type="ECO:0000256" key="5">
    <source>
        <dbReference type="ARBA" id="ARBA00022692"/>
    </source>
</evidence>
<feature type="transmembrane region" description="Helical" evidence="14">
    <location>
        <begin position="7"/>
        <end position="28"/>
    </location>
</feature>
<evidence type="ECO:0000256" key="11">
    <source>
        <dbReference type="ARBA" id="ARBA00023201"/>
    </source>
</evidence>
<sequence>MKNYNYYMTGAITLGFSTAIISLLARWITANTILSSPEALIKYGLVGSIGYSFMGAVALLLFGFISLRIRTSYPDLRTIGDLFQVRLYKDGYYVLSFIVLFLGLDSLFMQAIGASVLFELLLGVPVWISLLFFFMYTFLLAGVGGMKWIHRLEGPALIFIFSAIIFIPMFFFIGEGATNIYQGIRLLHPYLLFTNNQEAFYFTATAMLIGFGQMLSDRATWQRLYMIDLKKVRISFYLTALVWSTIPLALGGMLMIVIYDHSFTETYSLLFELVKKIKPLLLSVIFFLFCFSTISSTMNAELHATTVHFVRNIRQKIRPDMSDKQLHKASYQFSGVILLVLLILSLFYNFDALQFLFFFGTLYAALVPVILIIVLSKRKISRLLPYSAPIAAIIVHISPIAEGPLSTIWWSFIISLGISFGSMLFAKRELFSD</sequence>
<evidence type="ECO:0000256" key="6">
    <source>
        <dbReference type="ARBA" id="ARBA00022847"/>
    </source>
</evidence>
<dbReference type="Gene3D" id="1.20.1730.10">
    <property type="entry name" value="Sodium/glucose cotransporter"/>
    <property type="match status" value="1"/>
</dbReference>
<evidence type="ECO:0000256" key="3">
    <source>
        <dbReference type="ARBA" id="ARBA00022448"/>
    </source>
</evidence>
<evidence type="ECO:0000256" key="7">
    <source>
        <dbReference type="ARBA" id="ARBA00022989"/>
    </source>
</evidence>
<evidence type="ECO:0000256" key="9">
    <source>
        <dbReference type="ARBA" id="ARBA00023065"/>
    </source>
</evidence>
<dbReference type="PROSITE" id="PS50283">
    <property type="entry name" value="NA_SOLUT_SYMP_3"/>
    <property type="match status" value="1"/>
</dbReference>
<feature type="transmembrane region" description="Helical" evidence="14">
    <location>
        <begin position="279"/>
        <end position="310"/>
    </location>
</feature>
<feature type="transmembrane region" description="Helical" evidence="14">
    <location>
        <begin position="199"/>
        <end position="215"/>
    </location>
</feature>
<evidence type="ECO:0000256" key="10">
    <source>
        <dbReference type="ARBA" id="ARBA00023136"/>
    </source>
</evidence>
<proteinExistence type="inferred from homology"/>
<feature type="transmembrane region" description="Helical" evidence="14">
    <location>
        <begin position="124"/>
        <end position="144"/>
    </location>
</feature>
<evidence type="ECO:0000256" key="4">
    <source>
        <dbReference type="ARBA" id="ARBA00022475"/>
    </source>
</evidence>
<dbReference type="PANTHER" id="PTHR48086:SF3">
    <property type="entry name" value="SODIUM_PROLINE SYMPORTER"/>
    <property type="match status" value="1"/>
</dbReference>
<comment type="caution">
    <text evidence="15">The sequence shown here is derived from an EMBL/GenBank/DDBJ whole genome shotgun (WGS) entry which is preliminary data.</text>
</comment>
<keyword evidence="6" id="KW-0769">Symport</keyword>
<comment type="catalytic activity">
    <reaction evidence="12">
        <text>L-proline(in) + Na(+)(in) = L-proline(out) + Na(+)(out)</text>
        <dbReference type="Rhea" id="RHEA:28967"/>
        <dbReference type="ChEBI" id="CHEBI:29101"/>
        <dbReference type="ChEBI" id="CHEBI:60039"/>
    </reaction>
</comment>
<evidence type="ECO:0000256" key="14">
    <source>
        <dbReference type="SAM" id="Phobius"/>
    </source>
</evidence>